<proteinExistence type="predicted"/>
<dbReference type="Proteomes" id="UP000828390">
    <property type="component" value="Unassembled WGS sequence"/>
</dbReference>
<evidence type="ECO:0000313" key="2">
    <source>
        <dbReference type="EMBL" id="KAH3848129.1"/>
    </source>
</evidence>
<organism evidence="2 3">
    <name type="scientific">Dreissena polymorpha</name>
    <name type="common">Zebra mussel</name>
    <name type="synonym">Mytilus polymorpha</name>
    <dbReference type="NCBI Taxonomy" id="45954"/>
    <lineage>
        <taxon>Eukaryota</taxon>
        <taxon>Metazoa</taxon>
        <taxon>Spiralia</taxon>
        <taxon>Lophotrochozoa</taxon>
        <taxon>Mollusca</taxon>
        <taxon>Bivalvia</taxon>
        <taxon>Autobranchia</taxon>
        <taxon>Heteroconchia</taxon>
        <taxon>Euheterodonta</taxon>
        <taxon>Imparidentia</taxon>
        <taxon>Neoheterodontei</taxon>
        <taxon>Myida</taxon>
        <taxon>Dreissenoidea</taxon>
        <taxon>Dreissenidae</taxon>
        <taxon>Dreissena</taxon>
    </lineage>
</organism>
<dbReference type="AlphaFoldDB" id="A0A9D4QYC8"/>
<evidence type="ECO:0000313" key="3">
    <source>
        <dbReference type="Proteomes" id="UP000828390"/>
    </source>
</evidence>
<protein>
    <submittedName>
        <fullName evidence="2">Uncharacterized protein</fullName>
    </submittedName>
</protein>
<feature type="region of interest" description="Disordered" evidence="1">
    <location>
        <begin position="118"/>
        <end position="146"/>
    </location>
</feature>
<sequence length="146" mass="17104">KKKLGKMGPVQRQLHRVNARLQLVKMQMLKKSGLSRMHVLVLKNQLRNVKADLKRVHGQLRRMTKLGQTGLVQRQLNQVKARLQQVKRKMLKISKQQGDLNRVGNKEGKENKVVNQRWRKGNIHRNVNQRRVTNEGGAEKNKRKKE</sequence>
<evidence type="ECO:0000256" key="1">
    <source>
        <dbReference type="SAM" id="MobiDB-lite"/>
    </source>
</evidence>
<keyword evidence="3" id="KW-1185">Reference proteome</keyword>
<accession>A0A9D4QYC8</accession>
<reference evidence="2" key="1">
    <citation type="journal article" date="2019" name="bioRxiv">
        <title>The Genome of the Zebra Mussel, Dreissena polymorpha: A Resource for Invasive Species Research.</title>
        <authorList>
            <person name="McCartney M.A."/>
            <person name="Auch B."/>
            <person name="Kono T."/>
            <person name="Mallez S."/>
            <person name="Zhang Y."/>
            <person name="Obille A."/>
            <person name="Becker A."/>
            <person name="Abrahante J.E."/>
            <person name="Garbe J."/>
            <person name="Badalamenti J.P."/>
            <person name="Herman A."/>
            <person name="Mangelson H."/>
            <person name="Liachko I."/>
            <person name="Sullivan S."/>
            <person name="Sone E.D."/>
            <person name="Koren S."/>
            <person name="Silverstein K.A.T."/>
            <person name="Beckman K.B."/>
            <person name="Gohl D.M."/>
        </authorList>
    </citation>
    <scope>NUCLEOTIDE SEQUENCE</scope>
    <source>
        <strain evidence="2">Duluth1</strain>
        <tissue evidence="2">Whole animal</tissue>
    </source>
</reference>
<dbReference type="EMBL" id="JAIWYP010000003">
    <property type="protein sequence ID" value="KAH3848129.1"/>
    <property type="molecule type" value="Genomic_DNA"/>
</dbReference>
<name>A0A9D4QYC8_DREPO</name>
<comment type="caution">
    <text evidence="2">The sequence shown here is derived from an EMBL/GenBank/DDBJ whole genome shotgun (WGS) entry which is preliminary data.</text>
</comment>
<reference evidence="2" key="2">
    <citation type="submission" date="2020-11" db="EMBL/GenBank/DDBJ databases">
        <authorList>
            <person name="McCartney M.A."/>
            <person name="Auch B."/>
            <person name="Kono T."/>
            <person name="Mallez S."/>
            <person name="Becker A."/>
            <person name="Gohl D.M."/>
            <person name="Silverstein K.A.T."/>
            <person name="Koren S."/>
            <person name="Bechman K.B."/>
            <person name="Herman A."/>
            <person name="Abrahante J.E."/>
            <person name="Garbe J."/>
        </authorList>
    </citation>
    <scope>NUCLEOTIDE SEQUENCE</scope>
    <source>
        <strain evidence="2">Duluth1</strain>
        <tissue evidence="2">Whole animal</tissue>
    </source>
</reference>
<feature type="non-terminal residue" evidence="2">
    <location>
        <position position="1"/>
    </location>
</feature>
<gene>
    <name evidence="2" type="ORF">DPMN_090479</name>
</gene>